<organism evidence="5 6">
    <name type="scientific">Scylla paramamosain</name>
    <name type="common">Mud crab</name>
    <dbReference type="NCBI Taxonomy" id="85552"/>
    <lineage>
        <taxon>Eukaryota</taxon>
        <taxon>Metazoa</taxon>
        <taxon>Ecdysozoa</taxon>
        <taxon>Arthropoda</taxon>
        <taxon>Crustacea</taxon>
        <taxon>Multicrustacea</taxon>
        <taxon>Malacostraca</taxon>
        <taxon>Eumalacostraca</taxon>
        <taxon>Eucarida</taxon>
        <taxon>Decapoda</taxon>
        <taxon>Pleocyemata</taxon>
        <taxon>Brachyura</taxon>
        <taxon>Eubrachyura</taxon>
        <taxon>Portunoidea</taxon>
        <taxon>Portunidae</taxon>
        <taxon>Portuninae</taxon>
        <taxon>Scylla</taxon>
    </lineage>
</organism>
<dbReference type="PANTHER" id="PTHR21220">
    <property type="entry name" value="DNA-DEPENDENT METALLOPROTEASE SPRTN"/>
    <property type="match status" value="1"/>
</dbReference>
<dbReference type="Pfam" id="PF22934">
    <property type="entry name" value="SPRTN_ZBD"/>
    <property type="match status" value="1"/>
</dbReference>
<protein>
    <recommendedName>
        <fullName evidence="4">SprT-like domain-containing protein</fullName>
    </recommendedName>
</protein>
<evidence type="ECO:0000256" key="3">
    <source>
        <dbReference type="SAM" id="MobiDB-lite"/>
    </source>
</evidence>
<dbReference type="GO" id="GO:0004222">
    <property type="term" value="F:metalloendopeptidase activity"/>
    <property type="evidence" value="ECO:0007669"/>
    <property type="project" value="InterPro"/>
</dbReference>
<feature type="compositionally biased region" description="Low complexity" evidence="3">
    <location>
        <begin position="220"/>
        <end position="234"/>
    </location>
</feature>
<keyword evidence="6" id="KW-1185">Reference proteome</keyword>
<dbReference type="GO" id="GO:0005634">
    <property type="term" value="C:nucleus"/>
    <property type="evidence" value="ECO:0007669"/>
    <property type="project" value="UniProtKB-SubCell"/>
</dbReference>
<comment type="subcellular location">
    <subcellularLocation>
        <location evidence="1">Nucleus</location>
    </subcellularLocation>
</comment>
<dbReference type="SMART" id="SM00731">
    <property type="entry name" value="SprT"/>
    <property type="match status" value="1"/>
</dbReference>
<evidence type="ECO:0000259" key="4">
    <source>
        <dbReference type="SMART" id="SM00731"/>
    </source>
</evidence>
<evidence type="ECO:0000313" key="6">
    <source>
        <dbReference type="Proteomes" id="UP001487740"/>
    </source>
</evidence>
<dbReference type="GO" id="GO:0003697">
    <property type="term" value="F:single-stranded DNA binding"/>
    <property type="evidence" value="ECO:0007669"/>
    <property type="project" value="InterPro"/>
</dbReference>
<gene>
    <name evidence="5" type="ORF">O3P69_002600</name>
</gene>
<dbReference type="InterPro" id="IPR044245">
    <property type="entry name" value="Spartan"/>
</dbReference>
<proteinExistence type="predicted"/>
<feature type="compositionally biased region" description="Polar residues" evidence="3">
    <location>
        <begin position="201"/>
        <end position="219"/>
    </location>
</feature>
<dbReference type="GO" id="GO:0006974">
    <property type="term" value="P:DNA damage response"/>
    <property type="evidence" value="ECO:0007669"/>
    <property type="project" value="InterPro"/>
</dbReference>
<accession>A0AAW0UMN3</accession>
<dbReference type="InterPro" id="IPR006640">
    <property type="entry name" value="SprT-like_domain"/>
</dbReference>
<dbReference type="Pfam" id="PF10263">
    <property type="entry name" value="SprT-like"/>
    <property type="match status" value="1"/>
</dbReference>
<dbReference type="AlphaFoldDB" id="A0AAW0UMN3"/>
<dbReference type="EMBL" id="JARAKH010000009">
    <property type="protein sequence ID" value="KAK8400929.1"/>
    <property type="molecule type" value="Genomic_DNA"/>
</dbReference>
<reference evidence="5 6" key="1">
    <citation type="submission" date="2023-03" db="EMBL/GenBank/DDBJ databases">
        <title>High-quality genome of Scylla paramamosain provides insights in environmental adaptation.</title>
        <authorList>
            <person name="Zhang L."/>
        </authorList>
    </citation>
    <scope>NUCLEOTIDE SEQUENCE [LARGE SCALE GENOMIC DNA]</scope>
    <source>
        <strain evidence="5">LZ_2023a</strain>
        <tissue evidence="5">Muscle</tissue>
    </source>
</reference>
<dbReference type="InterPro" id="IPR055220">
    <property type="entry name" value="SPRTN_ZBD"/>
</dbReference>
<dbReference type="GO" id="GO:0031593">
    <property type="term" value="F:polyubiquitin modification-dependent protein binding"/>
    <property type="evidence" value="ECO:0007669"/>
    <property type="project" value="TreeGrafter"/>
</dbReference>
<name>A0AAW0UMN3_SCYPA</name>
<evidence type="ECO:0000313" key="5">
    <source>
        <dbReference type="EMBL" id="KAK8400929.1"/>
    </source>
</evidence>
<feature type="region of interest" description="Disordered" evidence="3">
    <location>
        <begin position="517"/>
        <end position="545"/>
    </location>
</feature>
<feature type="region of interest" description="Disordered" evidence="3">
    <location>
        <begin position="340"/>
        <end position="375"/>
    </location>
</feature>
<feature type="compositionally biased region" description="Basic and acidic residues" evidence="3">
    <location>
        <begin position="363"/>
        <end position="375"/>
    </location>
</feature>
<feature type="compositionally biased region" description="Polar residues" evidence="3">
    <location>
        <begin position="345"/>
        <end position="362"/>
    </location>
</feature>
<keyword evidence="2" id="KW-0539">Nucleus</keyword>
<evidence type="ECO:0000256" key="1">
    <source>
        <dbReference type="ARBA" id="ARBA00004123"/>
    </source>
</evidence>
<dbReference type="PANTHER" id="PTHR21220:SF0">
    <property type="entry name" value="DNA-DEPENDENT METALLOPROTEASE SPRTN"/>
    <property type="match status" value="1"/>
</dbReference>
<sequence>MEYRKVHEMFCSFNQKYFWGKLSQVKLNWSKNMTLCAGKTYCRERRGVFSCSIYLSEALLSQRPADDTVNTLLHEMIHAYLFLTEGRNHKMGHGPQFREHMTRINKLHGSKITVFHNFHKEVDKFRVHVYRCDGPCTKKRPYFGVLRRAITRPPGPMDKWWAKHSQECGGTFHKVEGPDISPSTSQNTPKPARASPAFSLGTPSPKYTPSPRTITSPGARSSGVTSRGTTSDTTKFISSGVRKRIAFGQEKNTDGSTFGEDHVVQKIKERHAHTSRSILLSKEETKMMWRGPSPEQGTLVEGRVNYNYRIKSGFKFNIHKYLERYRAVKNAEARLSQKIKVSQGPHASSNAHKFTRLQSPETHTPRRTEATKMSEVSFDDKTCTTSPKTVPPVVTCWNCGVNVMVPKDVQHSQRSDTKDIVCDTSKITPQGSKKNLQDNVSPKLVPCPSCGVMVHVSSRDLLKGVLILLTTSALTTTNKNGDPQPCPSLAGISKGLGGTVVEAAICDPKVGHLNLQPRAPLVRGPARPTPTGPRRTQAGKKLGHS</sequence>
<feature type="domain" description="SprT-like" evidence="4">
    <location>
        <begin position="4"/>
        <end position="175"/>
    </location>
</feature>
<dbReference type="Proteomes" id="UP001487740">
    <property type="component" value="Unassembled WGS sequence"/>
</dbReference>
<comment type="caution">
    <text evidence="5">The sequence shown here is derived from an EMBL/GenBank/DDBJ whole genome shotgun (WGS) entry which is preliminary data.</text>
</comment>
<feature type="region of interest" description="Disordered" evidence="3">
    <location>
        <begin position="171"/>
        <end position="237"/>
    </location>
</feature>
<evidence type="ECO:0000256" key="2">
    <source>
        <dbReference type="ARBA" id="ARBA00023242"/>
    </source>
</evidence>